<organism evidence="3 4">
    <name type="scientific">Clarias magur</name>
    <name type="common">Asian catfish</name>
    <name type="synonym">Macropteronotus magur</name>
    <dbReference type="NCBI Taxonomy" id="1594786"/>
    <lineage>
        <taxon>Eukaryota</taxon>
        <taxon>Metazoa</taxon>
        <taxon>Chordata</taxon>
        <taxon>Craniata</taxon>
        <taxon>Vertebrata</taxon>
        <taxon>Euteleostomi</taxon>
        <taxon>Actinopterygii</taxon>
        <taxon>Neopterygii</taxon>
        <taxon>Teleostei</taxon>
        <taxon>Ostariophysi</taxon>
        <taxon>Siluriformes</taxon>
        <taxon>Clariidae</taxon>
        <taxon>Clarias</taxon>
    </lineage>
</organism>
<evidence type="ECO:0000256" key="1">
    <source>
        <dbReference type="SAM" id="MobiDB-lite"/>
    </source>
</evidence>
<evidence type="ECO:0000313" key="4">
    <source>
        <dbReference type="Proteomes" id="UP000727407"/>
    </source>
</evidence>
<feature type="non-terminal residue" evidence="3">
    <location>
        <position position="143"/>
    </location>
</feature>
<proteinExistence type="predicted"/>
<dbReference type="EMBL" id="QNUK01000105">
    <property type="protein sequence ID" value="KAF5901760.1"/>
    <property type="molecule type" value="Genomic_DNA"/>
</dbReference>
<protein>
    <submittedName>
        <fullName evidence="3">Growth/differentiation factor 5-like</fullName>
    </submittedName>
</protein>
<gene>
    <name evidence="3" type="primary">gdf5</name>
    <name evidence="3" type="ORF">DAT39_008528</name>
</gene>
<feature type="chain" id="PRO_5035278690" evidence="2">
    <location>
        <begin position="25"/>
        <end position="143"/>
    </location>
</feature>
<feature type="region of interest" description="Disordered" evidence="1">
    <location>
        <begin position="28"/>
        <end position="98"/>
    </location>
</feature>
<keyword evidence="2" id="KW-0732">Signal</keyword>
<name>A0A8J4US89_CLAMG</name>
<dbReference type="Proteomes" id="UP000727407">
    <property type="component" value="Unassembled WGS sequence"/>
</dbReference>
<accession>A0A8J4US89</accession>
<comment type="caution">
    <text evidence="3">The sequence shown here is derived from an EMBL/GenBank/DDBJ whole genome shotgun (WGS) entry which is preliminary data.</text>
</comment>
<evidence type="ECO:0000256" key="2">
    <source>
        <dbReference type="SAM" id="SignalP"/>
    </source>
</evidence>
<reference evidence="3" key="1">
    <citation type="submission" date="2020-07" db="EMBL/GenBank/DDBJ databases">
        <title>Clarias magur genome sequencing, assembly and annotation.</title>
        <authorList>
            <person name="Kushwaha B."/>
            <person name="Kumar R."/>
            <person name="Das P."/>
            <person name="Joshi C.G."/>
            <person name="Kumar D."/>
            <person name="Nagpure N.S."/>
            <person name="Pandey M."/>
            <person name="Agarwal S."/>
            <person name="Srivastava S."/>
            <person name="Singh M."/>
            <person name="Sahoo L."/>
            <person name="Jayasankar P."/>
            <person name="Meher P.K."/>
            <person name="Koringa P.G."/>
            <person name="Iquebal M.A."/>
            <person name="Das S.P."/>
            <person name="Bit A."/>
            <person name="Patnaik S."/>
            <person name="Patel N."/>
            <person name="Shah T.M."/>
            <person name="Hinsu A."/>
            <person name="Jena J.K."/>
        </authorList>
    </citation>
    <scope>NUCLEOTIDE SEQUENCE</scope>
    <source>
        <strain evidence="3">CIFAMagur01</strain>
        <tissue evidence="3">Testis</tissue>
    </source>
</reference>
<sequence length="143" mass="15524">MNPLTLFFGCCALLGLHLVTQALGFDPKSRRTSSAANGATEISRIRASKAMQPHRPAHAPSGLTARTSGAKAALAAHQRASAKRSVKMKGKVDERETPRQPVVIPHDYMLSLYWSLSTAQRNRSAMHEVDIANTITSFVDKGQ</sequence>
<dbReference type="OrthoDB" id="5987191at2759"/>
<evidence type="ECO:0000313" key="3">
    <source>
        <dbReference type="EMBL" id="KAF5901760.1"/>
    </source>
</evidence>
<feature type="signal peptide" evidence="2">
    <location>
        <begin position="1"/>
        <end position="24"/>
    </location>
</feature>
<keyword evidence="4" id="KW-1185">Reference proteome</keyword>
<feature type="compositionally biased region" description="Basic residues" evidence="1">
    <location>
        <begin position="80"/>
        <end position="89"/>
    </location>
</feature>
<dbReference type="AlphaFoldDB" id="A0A8J4US89"/>